<name>W1NG84_AMBTC</name>
<dbReference type="Gramene" id="ERM94508">
    <property type="protein sequence ID" value="ERM94508"/>
    <property type="gene ID" value="AMTR_s00010p00263230"/>
</dbReference>
<dbReference type="AlphaFoldDB" id="W1NG84"/>
<evidence type="ECO:0000256" key="1">
    <source>
        <dbReference type="SAM" id="SignalP"/>
    </source>
</evidence>
<dbReference type="Proteomes" id="UP000017836">
    <property type="component" value="Unassembled WGS sequence"/>
</dbReference>
<dbReference type="EMBL" id="KI397513">
    <property type="protein sequence ID" value="ERM94508.1"/>
    <property type="molecule type" value="Genomic_DNA"/>
</dbReference>
<keyword evidence="3" id="KW-1185">Reference proteome</keyword>
<reference evidence="3" key="1">
    <citation type="journal article" date="2013" name="Science">
        <title>The Amborella genome and the evolution of flowering plants.</title>
        <authorList>
            <consortium name="Amborella Genome Project"/>
        </authorList>
    </citation>
    <scope>NUCLEOTIDE SEQUENCE [LARGE SCALE GENOMIC DNA]</scope>
</reference>
<gene>
    <name evidence="2" type="ORF">AMTR_s00010p00263230</name>
</gene>
<evidence type="ECO:0000313" key="2">
    <source>
        <dbReference type="EMBL" id="ERM94508.1"/>
    </source>
</evidence>
<accession>W1NG84</accession>
<keyword evidence="1" id="KW-0732">Signal</keyword>
<protein>
    <recommendedName>
        <fullName evidence="4">Bowman-Birk serine protease inhibitors family domain-containing protein</fullName>
    </recommendedName>
</protein>
<evidence type="ECO:0008006" key="4">
    <source>
        <dbReference type="Google" id="ProtNLM"/>
    </source>
</evidence>
<proteinExistence type="predicted"/>
<feature type="signal peptide" evidence="1">
    <location>
        <begin position="1"/>
        <end position="24"/>
    </location>
</feature>
<organism evidence="2 3">
    <name type="scientific">Amborella trichopoda</name>
    <dbReference type="NCBI Taxonomy" id="13333"/>
    <lineage>
        <taxon>Eukaryota</taxon>
        <taxon>Viridiplantae</taxon>
        <taxon>Streptophyta</taxon>
        <taxon>Embryophyta</taxon>
        <taxon>Tracheophyta</taxon>
        <taxon>Spermatophyta</taxon>
        <taxon>Magnoliopsida</taxon>
        <taxon>Amborellales</taxon>
        <taxon>Amborellaceae</taxon>
        <taxon>Amborella</taxon>
    </lineage>
</organism>
<feature type="chain" id="PRO_5004807161" description="Bowman-Birk serine protease inhibitors family domain-containing protein" evidence="1">
    <location>
        <begin position="25"/>
        <end position="123"/>
    </location>
</feature>
<dbReference type="HOGENOM" id="CLU_2018283_0_0_1"/>
<sequence length="123" mass="13486">MERSMKVAVLALAILYMSSTMAQARANLAELVAAFGVNTDPARAQASLRGDDVCCNYCAQPLIYPRPDWCICFQVFESCPKWCGSCECLGGCRCIGQVKVEEAQCKDATKMMLPNYNVKVLTS</sequence>
<evidence type="ECO:0000313" key="3">
    <source>
        <dbReference type="Proteomes" id="UP000017836"/>
    </source>
</evidence>